<dbReference type="Proteomes" id="UP001153334">
    <property type="component" value="Unassembled WGS sequence"/>
</dbReference>
<protein>
    <submittedName>
        <fullName evidence="1">Uncharacterized protein</fullName>
    </submittedName>
</protein>
<evidence type="ECO:0000313" key="1">
    <source>
        <dbReference type="EMBL" id="KAJ8109996.1"/>
    </source>
</evidence>
<proteinExistence type="predicted"/>
<gene>
    <name evidence="1" type="ORF">ONZ43_g5990</name>
</gene>
<sequence>MRPKSLGAVVACLTNFLGTGSATARGGDVDGIAWPAQHIRYHHHHHGFDPPYTPPMKRGIQHQKRYTQEPYNGPVYRCHDPHPEIFGPAPPIEDCNDVISQFAALTTDINVKLIEGCYQIVSGNCTGLVCPQRLGESTISGALAAQYMASPLRDECIAKGERGWWIDGQGSGIGVYLT</sequence>
<dbReference type="EMBL" id="JAPESX010001998">
    <property type="protein sequence ID" value="KAJ8109996.1"/>
    <property type="molecule type" value="Genomic_DNA"/>
</dbReference>
<reference evidence="1" key="1">
    <citation type="submission" date="2022-11" db="EMBL/GenBank/DDBJ databases">
        <title>Genome Sequence of Nemania bipapillata.</title>
        <authorList>
            <person name="Buettner E."/>
        </authorList>
    </citation>
    <scope>NUCLEOTIDE SEQUENCE</scope>
    <source>
        <strain evidence="1">CP14</strain>
    </source>
</reference>
<evidence type="ECO:0000313" key="2">
    <source>
        <dbReference type="Proteomes" id="UP001153334"/>
    </source>
</evidence>
<accession>A0ACC2I5F2</accession>
<organism evidence="1 2">
    <name type="scientific">Nemania bipapillata</name>
    <dbReference type="NCBI Taxonomy" id="110536"/>
    <lineage>
        <taxon>Eukaryota</taxon>
        <taxon>Fungi</taxon>
        <taxon>Dikarya</taxon>
        <taxon>Ascomycota</taxon>
        <taxon>Pezizomycotina</taxon>
        <taxon>Sordariomycetes</taxon>
        <taxon>Xylariomycetidae</taxon>
        <taxon>Xylariales</taxon>
        <taxon>Xylariaceae</taxon>
        <taxon>Nemania</taxon>
    </lineage>
</organism>
<comment type="caution">
    <text evidence="1">The sequence shown here is derived from an EMBL/GenBank/DDBJ whole genome shotgun (WGS) entry which is preliminary data.</text>
</comment>
<name>A0ACC2I5F2_9PEZI</name>
<keyword evidence="2" id="KW-1185">Reference proteome</keyword>